<dbReference type="Pfam" id="PF14768">
    <property type="entry name" value="RPA_interact_C"/>
    <property type="match status" value="1"/>
</dbReference>
<evidence type="ECO:0008006" key="11">
    <source>
        <dbReference type="Google" id="ProtNLM"/>
    </source>
</evidence>
<proteinExistence type="predicted"/>
<evidence type="ECO:0000256" key="2">
    <source>
        <dbReference type="ARBA" id="ARBA00022723"/>
    </source>
</evidence>
<keyword evidence="2" id="KW-0479">Metal-binding</keyword>
<dbReference type="GO" id="GO:0006606">
    <property type="term" value="P:protein import into nucleus"/>
    <property type="evidence" value="ECO:0007669"/>
    <property type="project" value="TreeGrafter"/>
</dbReference>
<evidence type="ECO:0000256" key="3">
    <source>
        <dbReference type="ARBA" id="ARBA00022771"/>
    </source>
</evidence>
<evidence type="ECO:0000259" key="6">
    <source>
        <dbReference type="Pfam" id="PF14766"/>
    </source>
</evidence>
<dbReference type="EMBL" id="VDCV01000014">
    <property type="protein sequence ID" value="KAB5527785.1"/>
    <property type="molecule type" value="Genomic_DNA"/>
</dbReference>
<comment type="caution">
    <text evidence="9">The sequence shown here is derived from an EMBL/GenBank/DDBJ whole genome shotgun (WGS) entry which is preliminary data.</text>
</comment>
<organism evidence="9 10">
    <name type="scientific">Salix brachista</name>
    <dbReference type="NCBI Taxonomy" id="2182728"/>
    <lineage>
        <taxon>Eukaryota</taxon>
        <taxon>Viridiplantae</taxon>
        <taxon>Streptophyta</taxon>
        <taxon>Embryophyta</taxon>
        <taxon>Tracheophyta</taxon>
        <taxon>Spermatophyta</taxon>
        <taxon>Magnoliopsida</taxon>
        <taxon>eudicotyledons</taxon>
        <taxon>Gunneridae</taxon>
        <taxon>Pentapetalae</taxon>
        <taxon>rosids</taxon>
        <taxon>fabids</taxon>
        <taxon>Malpighiales</taxon>
        <taxon>Salicaceae</taxon>
        <taxon>Saliceae</taxon>
        <taxon>Salix</taxon>
    </lineage>
</organism>
<gene>
    <name evidence="9" type="ORF">DKX38_021632</name>
</gene>
<dbReference type="PANTHER" id="PTHR31742">
    <property type="entry name" value="RPA-INTERACTING PROTEIN RPAIN"/>
    <property type="match status" value="1"/>
</dbReference>
<keyword evidence="4" id="KW-0862">Zinc</keyword>
<feature type="domain" description="RPA-interacting protein central" evidence="7">
    <location>
        <begin position="70"/>
        <end position="164"/>
    </location>
</feature>
<evidence type="ECO:0000256" key="4">
    <source>
        <dbReference type="ARBA" id="ARBA00022833"/>
    </source>
</evidence>
<name>A0A5N5KCE5_9ROSI</name>
<evidence type="ECO:0000259" key="7">
    <source>
        <dbReference type="Pfam" id="PF14767"/>
    </source>
</evidence>
<feature type="domain" description="RPA-interacting protein C-terminal" evidence="8">
    <location>
        <begin position="276"/>
        <end position="329"/>
    </location>
</feature>
<evidence type="ECO:0000256" key="5">
    <source>
        <dbReference type="ARBA" id="ARBA00023242"/>
    </source>
</evidence>
<reference evidence="10" key="1">
    <citation type="journal article" date="2019" name="Gigascience">
        <title>De novo genome assembly of the endangered Acer yangbiense, a plant species with extremely small populations endemic to Yunnan Province, China.</title>
        <authorList>
            <person name="Yang J."/>
            <person name="Wariss H.M."/>
            <person name="Tao L."/>
            <person name="Zhang R."/>
            <person name="Yun Q."/>
            <person name="Hollingsworth P."/>
            <person name="Dao Z."/>
            <person name="Luo G."/>
            <person name="Guo H."/>
            <person name="Ma Y."/>
            <person name="Sun W."/>
        </authorList>
    </citation>
    <scope>NUCLEOTIDE SEQUENCE [LARGE SCALE GENOMIC DNA]</scope>
    <source>
        <strain evidence="10">cv. br00</strain>
    </source>
</reference>
<accession>A0A5N5KCE5</accession>
<dbReference type="AlphaFoldDB" id="A0A5N5KCE5"/>
<evidence type="ECO:0000313" key="10">
    <source>
        <dbReference type="Proteomes" id="UP000326939"/>
    </source>
</evidence>
<dbReference type="InterPro" id="IPR028156">
    <property type="entry name" value="RIP"/>
</dbReference>
<keyword evidence="5" id="KW-0539">Nucleus</keyword>
<feature type="domain" description="RPA-interacting protein N-terminal" evidence="6">
    <location>
        <begin position="20"/>
        <end position="56"/>
    </location>
</feature>
<dbReference type="Proteomes" id="UP000326939">
    <property type="component" value="Chromosome 14"/>
</dbReference>
<evidence type="ECO:0000259" key="8">
    <source>
        <dbReference type="Pfam" id="PF14768"/>
    </source>
</evidence>
<dbReference type="PANTHER" id="PTHR31742:SF1">
    <property type="entry name" value="RPA-INTERACTING PROTEIN"/>
    <property type="match status" value="1"/>
</dbReference>
<dbReference type="GO" id="GO:0008270">
    <property type="term" value="F:zinc ion binding"/>
    <property type="evidence" value="ECO:0007669"/>
    <property type="project" value="UniProtKB-KW"/>
</dbReference>
<dbReference type="Pfam" id="PF14767">
    <property type="entry name" value="RPA_interact_M"/>
    <property type="match status" value="1"/>
</dbReference>
<comment type="subcellular location">
    <subcellularLocation>
        <location evidence="1">Nucleus</location>
    </subcellularLocation>
</comment>
<sequence length="331" mass="38042">MEDGTENDSAPTSKRQSLKTQSVFNGYPSWKNKLRENCYKRVREDRTRLLWKMRLPTAKALDNKDIIKYALQHIVSDELEKIKNSSSSLNEQLKTPACALEANDDILWEYDGLLDAYQGECEEILLEMQKIFYEDLSDETSRKEPKNSIETWEDKEDDYLAHAVYEHMQLSDKKLSDVDARWPRRYGVPYVCKESCKRTISAYIALSVNFGSIKATRLSHLGTAVSHANTLKKLAYSLQQLYLILMSQTSHSQTHSSHFFPFSSLCYAVSFIFFLGKEIDLDVLQIRLAGAHSEHLDRGCRSKPKFCIETRFGLTALFIVCQDCSAFEVVI</sequence>
<dbReference type="InterPro" id="IPR028159">
    <property type="entry name" value="RPA_interact_C_dom"/>
</dbReference>
<dbReference type="InterPro" id="IPR028158">
    <property type="entry name" value="RPA_interact_N_dom"/>
</dbReference>
<evidence type="ECO:0000313" key="9">
    <source>
        <dbReference type="EMBL" id="KAB5527785.1"/>
    </source>
</evidence>
<keyword evidence="3" id="KW-0863">Zinc-finger</keyword>
<dbReference type="GO" id="GO:0005634">
    <property type="term" value="C:nucleus"/>
    <property type="evidence" value="ECO:0007669"/>
    <property type="project" value="UniProtKB-SubCell"/>
</dbReference>
<protein>
    <recommendedName>
        <fullName evidence="11">RPA-interacting protein N-terminal domain-containing protein</fullName>
    </recommendedName>
</protein>
<evidence type="ECO:0000256" key="1">
    <source>
        <dbReference type="ARBA" id="ARBA00004123"/>
    </source>
</evidence>
<keyword evidence="10" id="KW-1185">Reference proteome</keyword>
<dbReference type="Pfam" id="PF14766">
    <property type="entry name" value="RPA_interact_N"/>
    <property type="match status" value="1"/>
</dbReference>
<dbReference type="InterPro" id="IPR028155">
    <property type="entry name" value="RPA_interact_central"/>
</dbReference>